<sequence>MKGMLKTFKRRFSQREIPSGNDRASPRAAAGDPDQHSQASHESEPTTGENRSRQRPSSQTRRDVKDSSRSTATPTGANPTPVSYSQCHFTKKDLLTAMPSFRECIAAEKELLFIRKLKLCCIYFDFDDQSPQENVCKEMKRQILLEAVDYISTTKKWFSEAIVPVLLEMISVNLFRALPPSAHAPISEADDEDPVVDPAWPHLQIIYEFLLRFIVSSDTDMKVMKKYINGHFILNILELFQSADSRERDYLKTILHRIYGKFMSQRNFIRQSITNVFLKVIYECDRHKGIGELLEILGSVINGFAQPVKIEHKKFLRTVLLPLHTVKFVAPFHAQLAFCISQFIDKDPSLSPLIIRGLLAYWPLTNSAKEVLFLNELEEVLEATQPDEFKQIVHPLFKRLAACIGSPHFQVAERALFFWNNEYLASMTSDHAAIVLPLLYPALHRNSKTHWNSTVHSLTFNIIKMFMELNDELFQECRQAYEAKELSEESESEKHSANWETIVNMANVAIEVREGATRSDQKYDDDDDESLMSDGSS</sequence>
<dbReference type="GO" id="GO:0000159">
    <property type="term" value="C:protein phosphatase type 2A complex"/>
    <property type="evidence" value="ECO:0007669"/>
    <property type="project" value="UniProtKB-UniRule"/>
</dbReference>
<dbReference type="InterPro" id="IPR011989">
    <property type="entry name" value="ARM-like"/>
</dbReference>
<dbReference type="InterPro" id="IPR002554">
    <property type="entry name" value="PP2A_B56"/>
</dbReference>
<name>A0A6A7G7N0_9CRUS</name>
<evidence type="ECO:0000313" key="4">
    <source>
        <dbReference type="EMBL" id="LAC26459.1"/>
    </source>
</evidence>
<proteinExistence type="evidence at transcript level"/>
<feature type="region of interest" description="Disordered" evidence="3">
    <location>
        <begin position="514"/>
        <end position="537"/>
    </location>
</feature>
<comment type="similarity">
    <text evidence="1">Belongs to the phosphatase 2A regulatory subunit B56 family.</text>
</comment>
<feature type="region of interest" description="Disordered" evidence="3">
    <location>
        <begin position="1"/>
        <end position="84"/>
    </location>
</feature>
<dbReference type="InterPro" id="IPR016024">
    <property type="entry name" value="ARM-type_fold"/>
</dbReference>
<dbReference type="PANTHER" id="PTHR10257:SF3">
    <property type="entry name" value="SERINE_THREONINE-PROTEIN PHOSPHATASE 2A 56 KDA REGULATORY SUBUNIT GAMMA ISOFORM"/>
    <property type="match status" value="1"/>
</dbReference>
<dbReference type="PIRSF" id="PIRSF028043">
    <property type="entry name" value="PP2A_B56"/>
    <property type="match status" value="1"/>
</dbReference>
<feature type="compositionally biased region" description="Polar residues" evidence="3">
    <location>
        <begin position="69"/>
        <end position="84"/>
    </location>
</feature>
<dbReference type="EMBL" id="IACT01007341">
    <property type="protein sequence ID" value="LAC26459.1"/>
    <property type="molecule type" value="mRNA"/>
</dbReference>
<dbReference type="AlphaFoldDB" id="A0A6A7G7N0"/>
<reference evidence="4" key="1">
    <citation type="submission" date="2017-11" db="EMBL/GenBank/DDBJ databases">
        <title>The sensing device of the deep-sea amphipod.</title>
        <authorList>
            <person name="Kobayashi H."/>
            <person name="Nagahama T."/>
            <person name="Arai W."/>
            <person name="Sasagawa Y."/>
            <person name="Umeda M."/>
            <person name="Hayashi T."/>
            <person name="Nikaido I."/>
            <person name="Watanabe H."/>
            <person name="Oguri K."/>
            <person name="Kitazato H."/>
            <person name="Fujioka K."/>
            <person name="Kido Y."/>
            <person name="Takami H."/>
        </authorList>
    </citation>
    <scope>NUCLEOTIDE SEQUENCE</scope>
    <source>
        <tissue evidence="4">Whole body</tissue>
    </source>
</reference>
<organism evidence="4">
    <name type="scientific">Hirondellea gigas</name>
    <dbReference type="NCBI Taxonomy" id="1518452"/>
    <lineage>
        <taxon>Eukaryota</taxon>
        <taxon>Metazoa</taxon>
        <taxon>Ecdysozoa</taxon>
        <taxon>Arthropoda</taxon>
        <taxon>Crustacea</taxon>
        <taxon>Multicrustacea</taxon>
        <taxon>Malacostraca</taxon>
        <taxon>Eumalacostraca</taxon>
        <taxon>Peracarida</taxon>
        <taxon>Amphipoda</taxon>
        <taxon>Amphilochidea</taxon>
        <taxon>Lysianassida</taxon>
        <taxon>Lysianassidira</taxon>
        <taxon>Lysianassoidea</taxon>
        <taxon>Lysianassidae</taxon>
        <taxon>Hirondellea</taxon>
    </lineage>
</organism>
<dbReference type="FunFam" id="1.25.10.10:FF:000331">
    <property type="entry name" value="Phosphoprotein phosphatase, putative"/>
    <property type="match status" value="1"/>
</dbReference>
<evidence type="ECO:0000256" key="1">
    <source>
        <dbReference type="ARBA" id="ARBA00009745"/>
    </source>
</evidence>
<dbReference type="GO" id="GO:0019888">
    <property type="term" value="F:protein phosphatase regulator activity"/>
    <property type="evidence" value="ECO:0007669"/>
    <property type="project" value="UniProtKB-UniRule"/>
</dbReference>
<accession>A0A6A7G7N0</accession>
<dbReference type="SUPFAM" id="SSF48371">
    <property type="entry name" value="ARM repeat"/>
    <property type="match status" value="1"/>
</dbReference>
<dbReference type="GO" id="GO:0007165">
    <property type="term" value="P:signal transduction"/>
    <property type="evidence" value="ECO:0007669"/>
    <property type="project" value="InterPro"/>
</dbReference>
<dbReference type="PANTHER" id="PTHR10257">
    <property type="entry name" value="SERINE/THREONINE PROTEIN PHOSPHATASE 2A PP2A REGULATORY SUBUNIT B"/>
    <property type="match status" value="1"/>
</dbReference>
<feature type="compositionally biased region" description="Basic and acidic residues" evidence="3">
    <location>
        <begin position="33"/>
        <end position="44"/>
    </location>
</feature>
<evidence type="ECO:0000256" key="3">
    <source>
        <dbReference type="SAM" id="MobiDB-lite"/>
    </source>
</evidence>
<dbReference type="Gene3D" id="1.25.10.10">
    <property type="entry name" value="Leucine-rich Repeat Variant"/>
    <property type="match status" value="1"/>
</dbReference>
<evidence type="ECO:0000256" key="2">
    <source>
        <dbReference type="PIRNR" id="PIRNR028043"/>
    </source>
</evidence>
<protein>
    <recommendedName>
        <fullName evidence="2">Serine/threonine protein phosphatase 2A regulatory subunit</fullName>
    </recommendedName>
</protein>
<dbReference type="Pfam" id="PF01603">
    <property type="entry name" value="B56"/>
    <property type="match status" value="1"/>
</dbReference>